<dbReference type="OrthoDB" id="1909609at2759"/>
<name>A0A835I397_9MAGN</name>
<gene>
    <name evidence="1" type="ORF">IFM89_015133</name>
</gene>
<dbReference type="EMBL" id="JADFTS010000004">
    <property type="protein sequence ID" value="KAF9609287.1"/>
    <property type="molecule type" value="Genomic_DNA"/>
</dbReference>
<sequence>MDVGRLTAPSLLRLVDEALRLNGIGGLRLNGKMSVEIWDDIDRILEVYGSFLEPSKFGCYLMIDPNSPTSVKSALRYWGCAIQSGAFGLTTKQSCAESTELIHKSFSPLPSAFMPYLSTNSPIDSLGGNNKTVMIVADTIYFKVSYSEVPFEEVPELVAGRRVFIHTGYAYVAMNQANSNDLMRHAQIFNYANGNDCLPTAIDLNKSLLKDLLFNQNPSK</sequence>
<reference evidence="1 2" key="1">
    <citation type="submission" date="2020-10" db="EMBL/GenBank/DDBJ databases">
        <title>The Coptis chinensis genome and diversification of protoberbering-type alkaloids.</title>
        <authorList>
            <person name="Wang B."/>
            <person name="Shu S."/>
            <person name="Song C."/>
            <person name="Liu Y."/>
        </authorList>
    </citation>
    <scope>NUCLEOTIDE SEQUENCE [LARGE SCALE GENOMIC DNA]</scope>
    <source>
        <strain evidence="1">HL-2020</strain>
        <tissue evidence="1">Leaf</tissue>
    </source>
</reference>
<feature type="non-terminal residue" evidence="1">
    <location>
        <position position="1"/>
    </location>
</feature>
<dbReference type="PANTHER" id="PTHR43868:SF1">
    <property type="entry name" value="P-LOOP CONTAINING NUCLEOSIDE TRIPHOSPHATE HYDROLASES SUPERFAMILY PROTEIN"/>
    <property type="match status" value="1"/>
</dbReference>
<dbReference type="Proteomes" id="UP000631114">
    <property type="component" value="Unassembled WGS sequence"/>
</dbReference>
<dbReference type="Gene3D" id="1.20.930.80">
    <property type="match status" value="1"/>
</dbReference>
<evidence type="ECO:0000313" key="1">
    <source>
        <dbReference type="EMBL" id="KAF9609287.1"/>
    </source>
</evidence>
<protein>
    <submittedName>
        <fullName evidence="1">Uncharacterized protein</fullName>
    </submittedName>
</protein>
<accession>A0A835I397</accession>
<organism evidence="1 2">
    <name type="scientific">Coptis chinensis</name>
    <dbReference type="NCBI Taxonomy" id="261450"/>
    <lineage>
        <taxon>Eukaryota</taxon>
        <taxon>Viridiplantae</taxon>
        <taxon>Streptophyta</taxon>
        <taxon>Embryophyta</taxon>
        <taxon>Tracheophyta</taxon>
        <taxon>Spermatophyta</taxon>
        <taxon>Magnoliopsida</taxon>
        <taxon>Ranunculales</taxon>
        <taxon>Ranunculaceae</taxon>
        <taxon>Coptidoideae</taxon>
        <taxon>Coptis</taxon>
    </lineage>
</organism>
<dbReference type="InterPro" id="IPR053262">
    <property type="entry name" value="ArsA_ATPase-like"/>
</dbReference>
<evidence type="ECO:0000313" key="2">
    <source>
        <dbReference type="Proteomes" id="UP000631114"/>
    </source>
</evidence>
<dbReference type="Pfam" id="PF26466">
    <property type="entry name" value="DNA_primase_lrg_N"/>
    <property type="match status" value="1"/>
</dbReference>
<dbReference type="AlphaFoldDB" id="A0A835I397"/>
<comment type="caution">
    <text evidence="1">The sequence shown here is derived from an EMBL/GenBank/DDBJ whole genome shotgun (WGS) entry which is preliminary data.</text>
</comment>
<keyword evidence="2" id="KW-1185">Reference proteome</keyword>
<proteinExistence type="predicted"/>
<dbReference type="PANTHER" id="PTHR43868">
    <property type="entry name" value="OS02G0711200 PROTEIN"/>
    <property type="match status" value="1"/>
</dbReference>